<name>A0A1H1WFR2_9PSED</name>
<gene>
    <name evidence="1" type="ORF">SAMN05216598_3383</name>
</gene>
<dbReference type="RefSeq" id="WP_090206734.1">
    <property type="nucleotide sequence ID" value="NZ_LT629777.1"/>
</dbReference>
<reference evidence="2" key="1">
    <citation type="submission" date="2016-10" db="EMBL/GenBank/DDBJ databases">
        <authorList>
            <person name="Varghese N."/>
            <person name="Submissions S."/>
        </authorList>
    </citation>
    <scope>NUCLEOTIDE SEQUENCE [LARGE SCALE GENOMIC DNA]</scope>
    <source>
        <strain evidence="2">ATCC 23835</strain>
    </source>
</reference>
<organism evidence="1 2">
    <name type="scientific">Pseudomonas asplenii</name>
    <dbReference type="NCBI Taxonomy" id="53407"/>
    <lineage>
        <taxon>Bacteria</taxon>
        <taxon>Pseudomonadati</taxon>
        <taxon>Pseudomonadota</taxon>
        <taxon>Gammaproteobacteria</taxon>
        <taxon>Pseudomonadales</taxon>
        <taxon>Pseudomonadaceae</taxon>
        <taxon>Pseudomonas</taxon>
    </lineage>
</organism>
<dbReference type="GeneID" id="300208319"/>
<dbReference type="AlphaFoldDB" id="A0A1H1WFR2"/>
<evidence type="ECO:0000313" key="2">
    <source>
        <dbReference type="Proteomes" id="UP000199524"/>
    </source>
</evidence>
<proteinExistence type="predicted"/>
<accession>A0A1H1WFR2</accession>
<dbReference type="Proteomes" id="UP000199524">
    <property type="component" value="Chromosome I"/>
</dbReference>
<evidence type="ECO:0000313" key="1">
    <source>
        <dbReference type="EMBL" id="SDS95500.1"/>
    </source>
</evidence>
<sequence length="175" mass="19931">MERLRYSESQNRLEEVKKLQSEAAGKNIEFITYAIFNNPPLIVEHVTQSKLRMLCSIYEPEDEDLDEDHGFTDVYKTREELAGYSRKLAEDDDFYLAKNLSDRASLAIKKFGDEFTGSDLGSIARESASIYKMEILPSKIMDMVVQGKDHKEIAVLLGESQNKVKQIIAVSSSRQ</sequence>
<dbReference type="EMBL" id="LT629777">
    <property type="protein sequence ID" value="SDS95500.1"/>
    <property type="molecule type" value="Genomic_DNA"/>
</dbReference>
<protein>
    <submittedName>
        <fullName evidence="1">Uncharacterized protein</fullName>
    </submittedName>
</protein>
<keyword evidence="2" id="KW-1185">Reference proteome</keyword>